<proteinExistence type="predicted"/>
<protein>
    <submittedName>
        <fullName evidence="1">Uncharacterized protein</fullName>
    </submittedName>
</protein>
<reference evidence="1" key="1">
    <citation type="journal article" date="2022" name="bioRxiv">
        <title>Population genetic analysis of Ophidiomyces ophidiicola, the causative agent of snake fungal disease, indicates recent introductions to the USA.</title>
        <authorList>
            <person name="Ladner J.T."/>
            <person name="Palmer J.M."/>
            <person name="Ettinger C.L."/>
            <person name="Stajich J.E."/>
            <person name="Farrell T.M."/>
            <person name="Glorioso B.M."/>
            <person name="Lawson B."/>
            <person name="Price S.J."/>
            <person name="Stengle A.G."/>
            <person name="Grear D.A."/>
            <person name="Lorch J.M."/>
        </authorList>
    </citation>
    <scope>NUCLEOTIDE SEQUENCE</scope>
    <source>
        <strain evidence="1">NWHC 24266-5</strain>
    </source>
</reference>
<name>A0ACB8UUW9_9EURO</name>
<comment type="caution">
    <text evidence="1">The sequence shown here is derived from an EMBL/GenBank/DDBJ whole genome shotgun (WGS) entry which is preliminary data.</text>
</comment>
<accession>A0ACB8UUW9</accession>
<dbReference type="EMBL" id="JALBCA010000055">
    <property type="protein sequence ID" value="KAI2385717.1"/>
    <property type="molecule type" value="Genomic_DNA"/>
</dbReference>
<organism evidence="1">
    <name type="scientific">Ophidiomyces ophidiicola</name>
    <dbReference type="NCBI Taxonomy" id="1387563"/>
    <lineage>
        <taxon>Eukaryota</taxon>
        <taxon>Fungi</taxon>
        <taxon>Dikarya</taxon>
        <taxon>Ascomycota</taxon>
        <taxon>Pezizomycotina</taxon>
        <taxon>Eurotiomycetes</taxon>
        <taxon>Eurotiomycetidae</taxon>
        <taxon>Onygenales</taxon>
        <taxon>Onygenaceae</taxon>
        <taxon>Ophidiomyces</taxon>
    </lineage>
</organism>
<evidence type="ECO:0000313" key="1">
    <source>
        <dbReference type="EMBL" id="KAI2385717.1"/>
    </source>
</evidence>
<gene>
    <name evidence="1" type="ORF">LOY88_003950</name>
</gene>
<sequence length="502" mass="56236">MADLFGLLTSFPPHSTPGNTSETEIEQKAHEFVSHLRKISPSDFTRAIPNLQTLDSVLDPSTRSISYLFLLLAHHQAAQSSTAQSFAAIVRPGGGLWCKIAAFLQVFDTVQVRYAGHEFNKLVELFAKESEVGLKPLSAITSIQQAMLRLDPSGSTFTSIHTIFVRLCLLAQCYLPATRVLDRNICHFPTTADKTFIKWSKALPSHRQVPSVSYITASSGLPGRITHRTYLEYFLYGAMIYIGLKQWERARHFLQIVISAPAKSTISMVMVEAYKKWVLVTLLEKGSVPSIPHTVSISVAKIYRALAKQYDALAVIFKTGSIARLKSEIIAGKEFWRKDNNTGLVIQILDACRRHSIRKLEQTFVALPVPDTAQRLGLENRSDRDVELHIVKLLSTAQLSARLFQSSNPADPTILRFDHFSPALRGAAESKLWDQLLEQKKRVDQLVHDIYGTDIKLELGRDYIDGLKKAKWRKNGSEAVMMTGEGNNSMADFEEDIMADLH</sequence>